<dbReference type="Proteomes" id="UP000240461">
    <property type="component" value="Segment"/>
</dbReference>
<dbReference type="InterPro" id="IPR045365">
    <property type="entry name" value="DUF5884"/>
</dbReference>
<dbReference type="KEGG" id="vg:80514415"/>
<reference evidence="1 2" key="1">
    <citation type="submission" date="2014-10" db="EMBL/GenBank/DDBJ databases">
        <title>Pan-genome analysis of Brazilian lineage A amoebal mimiviruses.</title>
        <authorList>
            <person name="Assis F.L."/>
            <person name="Abrahao J.S."/>
            <person name="Kroon E.G."/>
            <person name="Dornas F.P."/>
            <person name="Andrade K.R."/>
            <person name="Borato P.V.M."/>
            <person name="Pilotto M.R."/>
            <person name="Benamar S."/>
            <person name="LaScola B."/>
            <person name="Colson P."/>
        </authorList>
    </citation>
    <scope>NUCLEOTIDE SEQUENCE [LARGE SCALE GENOMIC DNA]</scope>
    <source>
        <strain evidence="1 2">Kroon</strain>
    </source>
</reference>
<protein>
    <submittedName>
        <fullName evidence="1">Uncharacterized protein</fullName>
    </submittedName>
</protein>
<evidence type="ECO:0000313" key="1">
    <source>
        <dbReference type="EMBL" id="AKI80617.1"/>
    </source>
</evidence>
<dbReference type="Pfam" id="PF19231">
    <property type="entry name" value="DUF5884"/>
    <property type="match status" value="1"/>
</dbReference>
<organism evidence="1 2">
    <name type="scientific">Acanthamoeba polyphaga mimivirus Kroon</name>
    <dbReference type="NCBI Taxonomy" id="3069720"/>
    <lineage>
        <taxon>Viruses</taxon>
        <taxon>Varidnaviria</taxon>
        <taxon>Bamfordvirae</taxon>
        <taxon>Nucleocytoviricota</taxon>
        <taxon>Megaviricetes</taxon>
        <taxon>Imitervirales</taxon>
        <taxon>Mimiviridae</taxon>
        <taxon>Megamimivirinae</taxon>
        <taxon>Mimivirus</taxon>
        <taxon>Mimivirus lagoaense</taxon>
    </lineage>
</organism>
<dbReference type="EMBL" id="KM982402">
    <property type="protein sequence ID" value="AKI80617.1"/>
    <property type="molecule type" value="Genomic_DNA"/>
</dbReference>
<keyword evidence="2" id="KW-1185">Reference proteome</keyword>
<accession>A0A0G2Y9U4</accession>
<evidence type="ECO:0000313" key="2">
    <source>
        <dbReference type="Proteomes" id="UP000240461"/>
    </source>
</evidence>
<name>A0A0G2Y9U4_9VIRU</name>
<sequence length="201" mass="23862">MNLIMNKILSLNLQELQVLEDFIQDQKSKLKVNEYMDELVPDIFKNDILDILIENNFDKENLVQETIACIEFENFECKFECYKFQSSKSDSPELDISHNINSYTPIIYDYQNYQIDNSAIDILNKLNLKNNTFNRKMLFILIHNFTVRVTDLCGYSIGLSEFNCDKINKMNKKNKSKHLWIDNINKIKFDFILFNDILETQ</sequence>
<proteinExistence type="predicted"/>